<comment type="caution">
    <text evidence="3">The sequence shown here is derived from an EMBL/GenBank/DDBJ whole genome shotgun (WGS) entry which is preliminary data.</text>
</comment>
<dbReference type="Pfam" id="PF09534">
    <property type="entry name" value="Trp_oprn_chp"/>
    <property type="match status" value="1"/>
</dbReference>
<evidence type="ECO:0000313" key="4">
    <source>
        <dbReference type="Proteomes" id="UP000256541"/>
    </source>
</evidence>
<dbReference type="OrthoDB" id="4794414at2"/>
<accession>A0A3E0VZ22</accession>
<dbReference type="RefSeq" id="WP_116411331.1">
    <property type="nucleotide sequence ID" value="NZ_NBXB01000027.1"/>
</dbReference>
<feature type="transmembrane region" description="Helical" evidence="2">
    <location>
        <begin position="43"/>
        <end position="64"/>
    </location>
</feature>
<sequence length="257" mass="26196">MTGGAALPEPVPSATAPSKTVPSETVPSETELTAARARRLKSYTILAVIVWSGLVFLAWSQPWFSLHAQGRVGDTVTVTVQGAVAAPALSALALAGLALSAALAIAGRVIRVVLGVLEFVLGASITVSSVSALADPVQAGQSAITTATGVAGTSSIGQIATSAGTELWPFLAVVSGVLMALTGILIVVSMRRWPASGRKYQPVTFAASDGRTSGNPVDLVVESPAEPVKPVARDVNTTRTAAVDSWDSLTRGQDPTD</sequence>
<evidence type="ECO:0000256" key="2">
    <source>
        <dbReference type="SAM" id="Phobius"/>
    </source>
</evidence>
<evidence type="ECO:0000313" key="3">
    <source>
        <dbReference type="EMBL" id="RFA14739.1"/>
    </source>
</evidence>
<keyword evidence="2" id="KW-0812">Transmembrane</keyword>
<keyword evidence="2" id="KW-1133">Transmembrane helix</keyword>
<reference evidence="3 4" key="1">
    <citation type="submission" date="2017-04" db="EMBL/GenBank/DDBJ databases">
        <title>Comparative genome analysis of Subtercola boreus.</title>
        <authorList>
            <person name="Cho Y.-J."/>
            <person name="Cho A."/>
            <person name="Kim O.-S."/>
            <person name="Lee J.-I."/>
        </authorList>
    </citation>
    <scope>NUCLEOTIDE SEQUENCE [LARGE SCALE GENOMIC DNA]</scope>
    <source>
        <strain evidence="3 4">P27479</strain>
    </source>
</reference>
<feature type="transmembrane region" description="Helical" evidence="2">
    <location>
        <begin position="112"/>
        <end position="134"/>
    </location>
</feature>
<dbReference type="EMBL" id="NBXB01000027">
    <property type="protein sequence ID" value="RFA14739.1"/>
    <property type="molecule type" value="Genomic_DNA"/>
</dbReference>
<feature type="transmembrane region" description="Helical" evidence="2">
    <location>
        <begin position="84"/>
        <end position="105"/>
    </location>
</feature>
<protein>
    <recommendedName>
        <fullName evidence="5">Trp biosynthesis-associated membrane protein</fullName>
    </recommendedName>
</protein>
<feature type="region of interest" description="Disordered" evidence="1">
    <location>
        <begin position="1"/>
        <end position="27"/>
    </location>
</feature>
<evidence type="ECO:0000256" key="1">
    <source>
        <dbReference type="SAM" id="MobiDB-lite"/>
    </source>
</evidence>
<name>A0A3E0VZ22_9MICO</name>
<gene>
    <name evidence="3" type="ORF">B7R22_08445</name>
</gene>
<organism evidence="3 4">
    <name type="scientific">Subtercola boreus</name>
    <dbReference type="NCBI Taxonomy" id="120213"/>
    <lineage>
        <taxon>Bacteria</taxon>
        <taxon>Bacillati</taxon>
        <taxon>Actinomycetota</taxon>
        <taxon>Actinomycetes</taxon>
        <taxon>Micrococcales</taxon>
        <taxon>Microbacteriaceae</taxon>
        <taxon>Subtercola</taxon>
    </lineage>
</organism>
<feature type="transmembrane region" description="Helical" evidence="2">
    <location>
        <begin position="167"/>
        <end position="188"/>
    </location>
</feature>
<proteinExistence type="predicted"/>
<dbReference type="AlphaFoldDB" id="A0A3E0VZ22"/>
<dbReference type="Proteomes" id="UP000256541">
    <property type="component" value="Unassembled WGS sequence"/>
</dbReference>
<keyword evidence="2" id="KW-0472">Membrane</keyword>
<evidence type="ECO:0008006" key="5">
    <source>
        <dbReference type="Google" id="ProtNLM"/>
    </source>
</evidence>
<dbReference type="InterPro" id="IPR019051">
    <property type="entry name" value="Trp_biosyn_TM_oprn/chp"/>
</dbReference>
<feature type="compositionally biased region" description="Polar residues" evidence="1">
    <location>
        <begin position="15"/>
        <end position="27"/>
    </location>
</feature>